<dbReference type="PANTHER" id="PTHR43213:SF5">
    <property type="entry name" value="BIFUNCTIONAL DTTP_UTP PYROPHOSPHATASE_METHYLTRANSFERASE PROTEIN-RELATED"/>
    <property type="match status" value="1"/>
</dbReference>
<dbReference type="GO" id="GO:0009117">
    <property type="term" value="P:nucleotide metabolic process"/>
    <property type="evidence" value="ECO:0007669"/>
    <property type="project" value="UniProtKB-KW"/>
</dbReference>
<dbReference type="EMBL" id="JFAX01000030">
    <property type="protein sequence ID" value="EXI65002.1"/>
    <property type="molecule type" value="Genomic_DNA"/>
</dbReference>
<evidence type="ECO:0000313" key="6">
    <source>
        <dbReference type="Proteomes" id="UP000020218"/>
    </source>
</evidence>
<comment type="caution">
    <text evidence="4">Lacks conserved residue(s) required for the propagation of feature annotation.</text>
</comment>
<keyword evidence="2 4" id="KW-0378">Hydrolase</keyword>
<dbReference type="CDD" id="cd00555">
    <property type="entry name" value="Maf"/>
    <property type="match status" value="1"/>
</dbReference>
<evidence type="ECO:0000256" key="2">
    <source>
        <dbReference type="ARBA" id="ARBA00022801"/>
    </source>
</evidence>
<dbReference type="InterPro" id="IPR003697">
    <property type="entry name" value="Maf-like"/>
</dbReference>
<comment type="subcellular location">
    <subcellularLocation>
        <location evidence="4">Cytoplasm</location>
    </subcellularLocation>
</comment>
<protein>
    <recommendedName>
        <fullName evidence="4">dTTP/UTP pyrophosphatase</fullName>
        <shortName evidence="4">dTTPase/UTPase</shortName>
        <ecNumber evidence="4">3.6.1.9</ecNumber>
    </recommendedName>
    <alternativeName>
        <fullName evidence="4">Nucleoside triphosphate pyrophosphatase</fullName>
    </alternativeName>
    <alternativeName>
        <fullName evidence="4">Nucleotide pyrophosphatase</fullName>
        <shortName evidence="4">Nucleotide PPase</shortName>
    </alternativeName>
</protein>
<feature type="active site" description="Proton acceptor" evidence="4">
    <location>
        <position position="88"/>
    </location>
</feature>
<feature type="site" description="Important for substrate specificity" evidence="4">
    <location>
        <position position="171"/>
    </location>
</feature>
<keyword evidence="6" id="KW-1185">Reference proteome</keyword>
<gene>
    <name evidence="5" type="primary">yhdE_2</name>
    <name evidence="5" type="ORF">AW08_03543</name>
</gene>
<dbReference type="Gene3D" id="3.90.950.10">
    <property type="match status" value="1"/>
</dbReference>
<dbReference type="SUPFAM" id="SSF52972">
    <property type="entry name" value="ITPase-like"/>
    <property type="match status" value="1"/>
</dbReference>
<dbReference type="PANTHER" id="PTHR43213">
    <property type="entry name" value="BIFUNCTIONAL DTTP/UTP PYROPHOSPHATASE/METHYLTRANSFERASE PROTEIN-RELATED"/>
    <property type="match status" value="1"/>
</dbReference>
<comment type="catalytic activity">
    <reaction evidence="4">
        <text>UTP + H2O = UMP + diphosphate + H(+)</text>
        <dbReference type="Rhea" id="RHEA:29395"/>
        <dbReference type="ChEBI" id="CHEBI:15377"/>
        <dbReference type="ChEBI" id="CHEBI:15378"/>
        <dbReference type="ChEBI" id="CHEBI:33019"/>
        <dbReference type="ChEBI" id="CHEBI:46398"/>
        <dbReference type="ChEBI" id="CHEBI:57865"/>
        <dbReference type="EC" id="3.6.1.9"/>
    </reaction>
</comment>
<feature type="site" description="Important for substrate specificity" evidence="4">
    <location>
        <position position="18"/>
    </location>
</feature>
<accession>A0A011NKA5</accession>
<dbReference type="AlphaFoldDB" id="A0A011NKA5"/>
<name>A0A011NKA5_9PROT</name>
<comment type="similarity">
    <text evidence="4">Belongs to the Maf family. YhdE subfamily.</text>
</comment>
<feature type="site" description="Important for substrate specificity" evidence="4">
    <location>
        <position position="89"/>
    </location>
</feature>
<evidence type="ECO:0000256" key="1">
    <source>
        <dbReference type="ARBA" id="ARBA00001968"/>
    </source>
</evidence>
<dbReference type="Proteomes" id="UP000020218">
    <property type="component" value="Unassembled WGS sequence"/>
</dbReference>
<keyword evidence="4" id="KW-0963">Cytoplasm</keyword>
<dbReference type="Pfam" id="PF02545">
    <property type="entry name" value="Maf"/>
    <property type="match status" value="1"/>
</dbReference>
<reference evidence="5" key="1">
    <citation type="submission" date="2014-02" db="EMBL/GenBank/DDBJ databases">
        <title>Expanding our view of genomic diversity in Candidatus Accumulibacter clades.</title>
        <authorList>
            <person name="Skennerton C.T."/>
            <person name="Barr J.J."/>
            <person name="Slater F.R."/>
            <person name="Bond P.L."/>
            <person name="Tyson G.W."/>
        </authorList>
    </citation>
    <scope>NUCLEOTIDE SEQUENCE [LARGE SCALE GENOMIC DNA]</scope>
</reference>
<dbReference type="STRING" id="1454001.AW08_03543"/>
<dbReference type="PIRSF" id="PIRSF006305">
    <property type="entry name" value="Maf"/>
    <property type="match status" value="1"/>
</dbReference>
<dbReference type="NCBIfam" id="TIGR00172">
    <property type="entry name" value="maf"/>
    <property type="match status" value="1"/>
</dbReference>
<keyword evidence="3 4" id="KW-0546">Nucleotide metabolism</keyword>
<evidence type="ECO:0000313" key="5">
    <source>
        <dbReference type="EMBL" id="EXI65002.1"/>
    </source>
</evidence>
<dbReference type="HAMAP" id="MF_00528">
    <property type="entry name" value="Maf"/>
    <property type="match status" value="1"/>
</dbReference>
<evidence type="ECO:0000256" key="4">
    <source>
        <dbReference type="HAMAP-Rule" id="MF_00528"/>
    </source>
</evidence>
<sequence>MPAGPLQRRIHLASRSPRRRELLAQIGVAFDTISFRSAAREDAALDETPLPGEDARHCVERLARSKAEHGCDLVRWRRLLPQPVLAADTTLELAGELIGKPADADDACRILRCLSGRSHRVLTAVAVAFQGRIELALSDSVVRFRPLDDGEIARYVASGEPLDKAGAYGIQGRAGMFVEHLAGSYSGVMGLPLCETAQLLRRCGVLP</sequence>
<organism evidence="5 6">
    <name type="scientific">Candidatus Accumulibacter adjunctus</name>
    <dbReference type="NCBI Taxonomy" id="1454001"/>
    <lineage>
        <taxon>Bacteria</taxon>
        <taxon>Pseudomonadati</taxon>
        <taxon>Pseudomonadota</taxon>
        <taxon>Betaproteobacteria</taxon>
        <taxon>Candidatus Accumulibacter</taxon>
    </lineage>
</organism>
<dbReference type="GO" id="GO:0005737">
    <property type="term" value="C:cytoplasm"/>
    <property type="evidence" value="ECO:0007669"/>
    <property type="project" value="UniProtKB-SubCell"/>
</dbReference>
<proteinExistence type="inferred from homology"/>
<evidence type="ECO:0000256" key="3">
    <source>
        <dbReference type="ARBA" id="ARBA00023080"/>
    </source>
</evidence>
<dbReference type="EC" id="3.6.1.9" evidence="4"/>
<comment type="caution">
    <text evidence="5">The sequence shown here is derived from an EMBL/GenBank/DDBJ whole genome shotgun (WGS) entry which is preliminary data.</text>
</comment>
<dbReference type="GO" id="GO:0036221">
    <property type="term" value="F:UTP diphosphatase activity"/>
    <property type="evidence" value="ECO:0007669"/>
    <property type="project" value="RHEA"/>
</dbReference>
<dbReference type="InterPro" id="IPR029001">
    <property type="entry name" value="ITPase-like_fam"/>
</dbReference>
<dbReference type="GO" id="GO:0036218">
    <property type="term" value="F:dTTP diphosphatase activity"/>
    <property type="evidence" value="ECO:0007669"/>
    <property type="project" value="RHEA"/>
</dbReference>
<comment type="cofactor">
    <cofactor evidence="1 4">
        <name>a divalent metal cation</name>
        <dbReference type="ChEBI" id="CHEBI:60240"/>
    </cofactor>
</comment>
<comment type="function">
    <text evidence="4">Nucleoside triphosphate pyrophosphatase that hydrolyzes dTTP and UTP. May have a dual role in cell division arrest and in preventing the incorporation of modified nucleotides into cellular nucleic acids.</text>
</comment>
<dbReference type="PATRIC" id="fig|1454001.3.peg.3581"/>
<comment type="catalytic activity">
    <reaction evidence="4">
        <text>dTTP + H2O = dTMP + diphosphate + H(+)</text>
        <dbReference type="Rhea" id="RHEA:28534"/>
        <dbReference type="ChEBI" id="CHEBI:15377"/>
        <dbReference type="ChEBI" id="CHEBI:15378"/>
        <dbReference type="ChEBI" id="CHEBI:33019"/>
        <dbReference type="ChEBI" id="CHEBI:37568"/>
        <dbReference type="ChEBI" id="CHEBI:63528"/>
        <dbReference type="EC" id="3.6.1.9"/>
    </reaction>
</comment>